<proteinExistence type="inferred from homology"/>
<dbReference type="EMBL" id="KX891215">
    <property type="protein sequence ID" value="ARO47973.1"/>
    <property type="molecule type" value="Genomic_DNA"/>
</dbReference>
<evidence type="ECO:0000256" key="7">
    <source>
        <dbReference type="ARBA" id="ARBA00023065"/>
    </source>
</evidence>
<organism evidence="15">
    <name type="scientific">Pharyngomonas kirbyi</name>
    <dbReference type="NCBI Taxonomy" id="63601"/>
    <lineage>
        <taxon>Eukaryota</taxon>
        <taxon>Discoba</taxon>
        <taxon>Heterolobosea</taxon>
        <taxon>Pharyngomonada</taxon>
        <taxon>Pharyngomonas</taxon>
    </lineage>
</organism>
<dbReference type="GO" id="GO:0005739">
    <property type="term" value="C:mitochondrion"/>
    <property type="evidence" value="ECO:0007669"/>
    <property type="project" value="UniProtKB-SubCell"/>
</dbReference>
<dbReference type="GO" id="GO:0045259">
    <property type="term" value="C:proton-transporting ATP synthase complex"/>
    <property type="evidence" value="ECO:0007669"/>
    <property type="project" value="UniProtKB-KW"/>
</dbReference>
<keyword evidence="3" id="KW-0813">Transport</keyword>
<dbReference type="SUPFAM" id="SSF52540">
    <property type="entry name" value="P-loop containing nucleoside triphosphate hydrolases"/>
    <property type="match status" value="1"/>
</dbReference>
<keyword evidence="9" id="KW-0139">CF(1)</keyword>
<protein>
    <submittedName>
        <fullName evidence="15">ATP synthase F1 subunit alpha</fullName>
    </submittedName>
</protein>
<dbReference type="InterPro" id="IPR000194">
    <property type="entry name" value="ATPase_F1/V1/A1_a/bsu_nucl-bd"/>
</dbReference>
<sequence>MVSNIEKNFFGATLYKIVLLFSDSLIKSGDYVYRIKENSVSKAVFPRIKVGYEVIGKIVGATGVLLNRYDITKNQELIYDELSNQSRDLFIKAPGIIEREPVQNPMYTGIHLIDAFFPIGRGQRELIIGDRTTGKTNIALTAILNQLVNNKDVQTYLGSNNTVDVYCIYVAIGQKRNSVVRVYNTLKKKNALGYTTIVSASSADTAALQYFSPYAGCTIGEFFMHKGHDALIAYDDLSKHAVAYRQMSLLLRRPPGREAYPGDIFYKHSSLLERSSQMSKNHGGGSLTAFPIIETQSGDVSAYIPTNVISITDGQIYLDTDLFNKGIRPAVNVGLSVSRVGSAAQNLSMRKLGNKLKLKYSEYKKFEGVGAMSSDVDASIVRIINTGLRLVELFKQRDPKSKLEQIVLSYAGVNGYLDYVDVKDVRLFALIMSQYKVIGKLFHKFMRNHNVQNYEWSYVLPHYENDFYELFLSFNSINFFHSYMNNFFYIYTFLFNKINKSITI</sequence>
<feature type="domain" description="ATP synthase alpha subunit C-terminal" evidence="14">
    <location>
        <begin position="345"/>
        <end position="430"/>
    </location>
</feature>
<dbReference type="SUPFAM" id="SSF47917">
    <property type="entry name" value="C-terminal domain of alpha and beta subunits of F1 ATP synthase"/>
    <property type="match status" value="1"/>
</dbReference>
<dbReference type="GO" id="GO:0043531">
    <property type="term" value="F:ADP binding"/>
    <property type="evidence" value="ECO:0007669"/>
    <property type="project" value="TreeGrafter"/>
</dbReference>
<dbReference type="Pfam" id="PF00306">
    <property type="entry name" value="ATP-synt_ab_C"/>
    <property type="match status" value="1"/>
</dbReference>
<evidence type="ECO:0000259" key="14">
    <source>
        <dbReference type="Pfam" id="PF00306"/>
    </source>
</evidence>
<comment type="subunit">
    <text evidence="12">F-type ATPases have 2 components, CF(1) - the catalytic core - and CF(0) - the membrane proton channel. CF(1) has five subunits: alpha(3), beta(3), gamma(1), delta(1), epsilon(1). CF(0) has three main subunits: a, b and c.</text>
</comment>
<keyword evidence="7" id="KW-0406">Ion transport</keyword>
<evidence type="ECO:0000256" key="8">
    <source>
        <dbReference type="ARBA" id="ARBA00023136"/>
    </source>
</evidence>
<dbReference type="PANTHER" id="PTHR48082:SF2">
    <property type="entry name" value="ATP SYNTHASE SUBUNIT ALPHA, MITOCHONDRIAL"/>
    <property type="match status" value="1"/>
</dbReference>
<dbReference type="InterPro" id="IPR033732">
    <property type="entry name" value="ATP_synth_F1_a_nt-bd_dom"/>
</dbReference>
<dbReference type="GeneID" id="32891838"/>
<evidence type="ECO:0000256" key="2">
    <source>
        <dbReference type="ARBA" id="ARBA00008936"/>
    </source>
</evidence>
<dbReference type="NCBIfam" id="TIGR00962">
    <property type="entry name" value="atpA"/>
    <property type="match status" value="1"/>
</dbReference>
<name>A0A1W6R249_9EUKA</name>
<evidence type="ECO:0000256" key="3">
    <source>
        <dbReference type="ARBA" id="ARBA00022448"/>
    </source>
</evidence>
<keyword evidence="8" id="KW-0472">Membrane</keyword>
<keyword evidence="4" id="KW-0547">Nucleotide-binding</keyword>
<keyword evidence="5" id="KW-0375">Hydrogen ion transport</keyword>
<dbReference type="RefSeq" id="YP_009370807.1">
    <property type="nucleotide sequence ID" value="NC_034798.1"/>
</dbReference>
<keyword evidence="11 15" id="KW-0496">Mitochondrion</keyword>
<comment type="similarity">
    <text evidence="2">Belongs to the ATPase alpha/beta chains family.</text>
</comment>
<gene>
    <name evidence="15" type="primary">atp1</name>
</gene>
<dbReference type="PROSITE" id="PS00152">
    <property type="entry name" value="ATPASE_ALPHA_BETA"/>
    <property type="match status" value="1"/>
</dbReference>
<evidence type="ECO:0000313" key="15">
    <source>
        <dbReference type="EMBL" id="ARO47973.1"/>
    </source>
</evidence>
<dbReference type="Gene3D" id="1.20.150.20">
    <property type="entry name" value="ATP synthase alpha/beta chain, C-terminal domain"/>
    <property type="match status" value="1"/>
</dbReference>
<evidence type="ECO:0000256" key="10">
    <source>
        <dbReference type="ARBA" id="ARBA00023310"/>
    </source>
</evidence>
<dbReference type="InterPro" id="IPR027417">
    <property type="entry name" value="P-loop_NTPase"/>
</dbReference>
<reference evidence="15" key="1">
    <citation type="journal article" date="2017" name="Genome Biol. Evol.">
        <title>Mitochondrial Genome Evolution and a Novel RNA Editing System in Deep-Branching Heteroloboseids.</title>
        <authorList>
            <person name="Yang J."/>
            <person name="Harding T."/>
            <person name="Kamikawa R."/>
            <person name="Simpson A.G.B."/>
            <person name="Roger A.J."/>
        </authorList>
    </citation>
    <scope>NUCLEOTIDE SEQUENCE</scope>
    <source>
        <strain evidence="15">AS12B</strain>
    </source>
</reference>
<dbReference type="InterPro" id="IPR000793">
    <property type="entry name" value="ATP_synth_asu_C"/>
</dbReference>
<dbReference type="GO" id="GO:0046933">
    <property type="term" value="F:proton-transporting ATP synthase activity, rotational mechanism"/>
    <property type="evidence" value="ECO:0007669"/>
    <property type="project" value="InterPro"/>
</dbReference>
<evidence type="ECO:0000256" key="1">
    <source>
        <dbReference type="ARBA" id="ARBA00004370"/>
    </source>
</evidence>
<accession>A0A1W6R249</accession>
<dbReference type="CDD" id="cd01132">
    <property type="entry name" value="F1-ATPase_alpha_CD"/>
    <property type="match status" value="1"/>
</dbReference>
<dbReference type="AlphaFoldDB" id="A0A1W6R249"/>
<evidence type="ECO:0000256" key="9">
    <source>
        <dbReference type="ARBA" id="ARBA00023196"/>
    </source>
</evidence>
<evidence type="ECO:0000256" key="12">
    <source>
        <dbReference type="RuleBase" id="RU004287"/>
    </source>
</evidence>
<dbReference type="GO" id="GO:0005524">
    <property type="term" value="F:ATP binding"/>
    <property type="evidence" value="ECO:0007669"/>
    <property type="project" value="UniProtKB-KW"/>
</dbReference>
<keyword evidence="6" id="KW-0067">ATP-binding</keyword>
<evidence type="ECO:0000256" key="5">
    <source>
        <dbReference type="ARBA" id="ARBA00022781"/>
    </source>
</evidence>
<dbReference type="FunFam" id="3.40.50.300:FF:000002">
    <property type="entry name" value="ATP synthase subunit alpha"/>
    <property type="match status" value="1"/>
</dbReference>
<evidence type="ECO:0000256" key="4">
    <source>
        <dbReference type="ARBA" id="ARBA00022741"/>
    </source>
</evidence>
<evidence type="ECO:0000259" key="13">
    <source>
        <dbReference type="Pfam" id="PF00006"/>
    </source>
</evidence>
<dbReference type="InterPro" id="IPR038376">
    <property type="entry name" value="ATP_synth_asu_C_sf"/>
</dbReference>
<keyword evidence="10" id="KW-0066">ATP synthesis</keyword>
<dbReference type="Pfam" id="PF00006">
    <property type="entry name" value="ATP-synt_ab"/>
    <property type="match status" value="1"/>
</dbReference>
<comment type="subcellular location">
    <subcellularLocation>
        <location evidence="1">Membrane</location>
    </subcellularLocation>
    <subcellularLocation>
        <location evidence="11">Mitochondrion</location>
    </subcellularLocation>
</comment>
<dbReference type="PANTHER" id="PTHR48082">
    <property type="entry name" value="ATP SYNTHASE SUBUNIT ALPHA, MITOCHONDRIAL"/>
    <property type="match status" value="1"/>
</dbReference>
<feature type="domain" description="ATPase F1/V1/A1 complex alpha/beta subunit nucleotide-binding" evidence="13">
    <location>
        <begin position="109"/>
        <end position="338"/>
    </location>
</feature>
<evidence type="ECO:0000256" key="11">
    <source>
        <dbReference type="RuleBase" id="RU000342"/>
    </source>
</evidence>
<evidence type="ECO:0000256" key="6">
    <source>
        <dbReference type="ARBA" id="ARBA00022840"/>
    </source>
</evidence>
<geneLocation type="mitochondrion" evidence="15"/>
<dbReference type="InterPro" id="IPR020003">
    <property type="entry name" value="ATPase_a/bsu_AS"/>
</dbReference>
<dbReference type="InterPro" id="IPR005294">
    <property type="entry name" value="ATP_synth_F1_asu"/>
</dbReference>
<dbReference type="Gene3D" id="3.40.50.300">
    <property type="entry name" value="P-loop containing nucleotide triphosphate hydrolases"/>
    <property type="match status" value="1"/>
</dbReference>